<dbReference type="Proteomes" id="UP000019471">
    <property type="component" value="Unassembled WGS sequence"/>
</dbReference>
<dbReference type="Pfam" id="PF14441">
    <property type="entry name" value="OTT_1508_deam"/>
    <property type="match status" value="1"/>
</dbReference>
<dbReference type="HOGENOM" id="CLU_401157_0_0_1"/>
<dbReference type="EMBL" id="AMGX01000009">
    <property type="protein sequence ID" value="EXJ70465.1"/>
    <property type="molecule type" value="Genomic_DNA"/>
</dbReference>
<accession>W9WZH9</accession>
<comment type="caution">
    <text evidence="2">The sequence shown here is derived from an EMBL/GenBank/DDBJ whole genome shotgun (WGS) entry which is preliminary data.</text>
</comment>
<evidence type="ECO:0000313" key="2">
    <source>
        <dbReference type="EMBL" id="EXJ70465.1"/>
    </source>
</evidence>
<sequence>MDPRTAPAQRSIWGALKEAQFQQNIAELWKITHGRPKDPQTYPLATESTSRDDVVPITVELQLAKGIAFISAAKKGVESVAAVAIEQPQNPSQGFRLNLATNEEIRPGVKDRMDEVAAILRETAREEKTRDQCKDGILESIVRLNQARIDDRLKSKRSRYIVRDGLLGILTKAASHSGHRETLSSRLQTLCTSLGDYCNRAKGRKTLEDVKRLVVACYGFFEATSDGENVTNMLRQVGVDVDGSRGNPHLRQIGKIASYCHIAETLSTIASHQEYRRFCVNLSIRYVRAYRTVPSPIPAVDGGSRDCHVHAEVQLVVDLDLREPSNWRYPRAIASSKAACFLCEMFVNGHGRYFVPQTHGNLTPHWTIPDLDQFSPTQLSRYQNIIGSMNRELQRLIKIPHPRRLDAAMSWQALSQLNLFPYSPPSANHNNPPLPLVQTVPAILGPYINNEEQAEGHLLPRNALISKLGISYSSPGIGEIPGLQHSPGRRTQRQVRSSMNLDSEQLPPAARVIRDHKSRTCDMPFERGMHGRPRGQFSTPRSDGMSRRIDFHDMELFLEIEYPAAAQIIIIQCSRPDRPESHRVIEVDKIKPGATLEVDTGGDLAQPRVMFLTMRDDTGIERWWECRWKRSGQE</sequence>
<dbReference type="InterPro" id="IPR027796">
    <property type="entry name" value="OTT_1508_deam-like"/>
</dbReference>
<evidence type="ECO:0000313" key="3">
    <source>
        <dbReference type="Proteomes" id="UP000019471"/>
    </source>
</evidence>
<dbReference type="RefSeq" id="XP_007745317.1">
    <property type="nucleotide sequence ID" value="XM_007747127.1"/>
</dbReference>
<dbReference type="eggNOG" id="ENOG502RXAF">
    <property type="taxonomic scope" value="Eukaryota"/>
</dbReference>
<feature type="compositionally biased region" description="Polar residues" evidence="1">
    <location>
        <begin position="494"/>
        <end position="503"/>
    </location>
</feature>
<reference evidence="2 3" key="1">
    <citation type="submission" date="2013-03" db="EMBL/GenBank/DDBJ databases">
        <title>The Genome Sequence of Cladophialophora psammophila CBS 110553.</title>
        <authorList>
            <consortium name="The Broad Institute Genomics Platform"/>
            <person name="Cuomo C."/>
            <person name="de Hoog S."/>
            <person name="Gorbushina A."/>
            <person name="Walker B."/>
            <person name="Young S.K."/>
            <person name="Zeng Q."/>
            <person name="Gargeya S."/>
            <person name="Fitzgerald M."/>
            <person name="Haas B."/>
            <person name="Abouelleil A."/>
            <person name="Allen A.W."/>
            <person name="Alvarado L."/>
            <person name="Arachchi H.M."/>
            <person name="Berlin A.M."/>
            <person name="Chapman S.B."/>
            <person name="Gainer-Dewar J."/>
            <person name="Goldberg J."/>
            <person name="Griggs A."/>
            <person name="Gujja S."/>
            <person name="Hansen M."/>
            <person name="Howarth C."/>
            <person name="Imamovic A."/>
            <person name="Ireland A."/>
            <person name="Larimer J."/>
            <person name="McCowan C."/>
            <person name="Murphy C."/>
            <person name="Pearson M."/>
            <person name="Poon T.W."/>
            <person name="Priest M."/>
            <person name="Roberts A."/>
            <person name="Saif S."/>
            <person name="Shea T."/>
            <person name="Sisk P."/>
            <person name="Sykes S."/>
            <person name="Wortman J."/>
            <person name="Nusbaum C."/>
            <person name="Birren B."/>
        </authorList>
    </citation>
    <scope>NUCLEOTIDE SEQUENCE [LARGE SCALE GENOMIC DNA]</scope>
    <source>
        <strain evidence="2 3">CBS 110553</strain>
    </source>
</reference>
<organism evidence="2 3">
    <name type="scientific">Cladophialophora psammophila CBS 110553</name>
    <dbReference type="NCBI Taxonomy" id="1182543"/>
    <lineage>
        <taxon>Eukaryota</taxon>
        <taxon>Fungi</taxon>
        <taxon>Dikarya</taxon>
        <taxon>Ascomycota</taxon>
        <taxon>Pezizomycotina</taxon>
        <taxon>Eurotiomycetes</taxon>
        <taxon>Chaetothyriomycetidae</taxon>
        <taxon>Chaetothyriales</taxon>
        <taxon>Herpotrichiellaceae</taxon>
        <taxon>Cladophialophora</taxon>
    </lineage>
</organism>
<name>W9WZH9_9EURO</name>
<dbReference type="PANTHER" id="PTHR42037:SF1">
    <property type="match status" value="1"/>
</dbReference>
<protein>
    <submittedName>
        <fullName evidence="2">Uncharacterized protein</fullName>
    </submittedName>
</protein>
<proteinExistence type="predicted"/>
<dbReference type="PANTHER" id="PTHR42037">
    <property type="match status" value="1"/>
</dbReference>
<gene>
    <name evidence="2" type="ORF">A1O5_06534</name>
</gene>
<keyword evidence="3" id="KW-1185">Reference proteome</keyword>
<feature type="region of interest" description="Disordered" evidence="1">
    <location>
        <begin position="524"/>
        <end position="545"/>
    </location>
</feature>
<evidence type="ECO:0000256" key="1">
    <source>
        <dbReference type="SAM" id="MobiDB-lite"/>
    </source>
</evidence>
<feature type="region of interest" description="Disordered" evidence="1">
    <location>
        <begin position="479"/>
        <end position="503"/>
    </location>
</feature>
<dbReference type="OrthoDB" id="4851849at2759"/>
<dbReference type="GeneID" id="19191244"/>
<dbReference type="AlphaFoldDB" id="W9WZH9"/>